<dbReference type="InterPro" id="IPR015943">
    <property type="entry name" value="WD40/YVTN_repeat-like_dom_sf"/>
</dbReference>
<dbReference type="Gene3D" id="2.130.10.10">
    <property type="entry name" value="YVTN repeat-like/Quinoprotein amine dehydrogenase"/>
    <property type="match status" value="3"/>
</dbReference>
<dbReference type="PANTHER" id="PTHR10039:SF16">
    <property type="entry name" value="GPI INOSITOL-DEACYLASE"/>
    <property type="match status" value="1"/>
</dbReference>
<dbReference type="InterPro" id="IPR001680">
    <property type="entry name" value="WD40_rpt"/>
</dbReference>
<proteinExistence type="predicted"/>
<dbReference type="SMART" id="SM00320">
    <property type="entry name" value="WD40"/>
    <property type="match status" value="3"/>
</dbReference>
<dbReference type="InterPro" id="IPR027417">
    <property type="entry name" value="P-loop_NTPase"/>
</dbReference>
<evidence type="ECO:0000256" key="1">
    <source>
        <dbReference type="ARBA" id="ARBA00022737"/>
    </source>
</evidence>
<keyword evidence="1" id="KW-0677">Repeat</keyword>
<name>A0AAE8N7S3_9PEZI</name>
<comment type="caution">
    <text evidence="4">The sequence shown here is derived from an EMBL/GenBank/DDBJ whole genome shotgun (WGS) entry which is preliminary data.</text>
</comment>
<dbReference type="PANTHER" id="PTHR10039">
    <property type="entry name" value="AMELOGENIN"/>
    <property type="match status" value="1"/>
</dbReference>
<evidence type="ECO:0000259" key="3">
    <source>
        <dbReference type="Pfam" id="PF24883"/>
    </source>
</evidence>
<dbReference type="Pfam" id="PF22939">
    <property type="entry name" value="WHD_GPIID"/>
    <property type="match status" value="1"/>
</dbReference>
<gene>
    <name evidence="4" type="ORF">DNG_09422</name>
</gene>
<dbReference type="Proteomes" id="UP001187682">
    <property type="component" value="Unassembled WGS sequence"/>
</dbReference>
<dbReference type="SUPFAM" id="SSF50998">
    <property type="entry name" value="Quinoprotein alcohol dehydrogenase-like"/>
    <property type="match status" value="1"/>
</dbReference>
<dbReference type="InterPro" id="IPR011047">
    <property type="entry name" value="Quinoprotein_ADH-like_sf"/>
</dbReference>
<dbReference type="SUPFAM" id="SSF53474">
    <property type="entry name" value="alpha/beta-Hydrolases"/>
    <property type="match status" value="1"/>
</dbReference>
<accession>A0AAE8N7S3</accession>
<dbReference type="Pfam" id="PF24883">
    <property type="entry name" value="NPHP3_N"/>
    <property type="match status" value="1"/>
</dbReference>
<dbReference type="SUPFAM" id="SSF52540">
    <property type="entry name" value="P-loop containing nucleoside triphosphate hydrolases"/>
    <property type="match status" value="1"/>
</dbReference>
<dbReference type="EMBL" id="ONZQ02000016">
    <property type="protein sequence ID" value="SPO06728.1"/>
    <property type="molecule type" value="Genomic_DNA"/>
</dbReference>
<protein>
    <submittedName>
        <fullName evidence="4">Uncharacterized protein</fullName>
    </submittedName>
</protein>
<dbReference type="InterPro" id="IPR036322">
    <property type="entry name" value="WD40_repeat_dom_sf"/>
</dbReference>
<keyword evidence="5" id="KW-1185">Reference proteome</keyword>
<dbReference type="Gene3D" id="3.40.50.1820">
    <property type="entry name" value="alpha/beta hydrolase"/>
    <property type="match status" value="1"/>
</dbReference>
<evidence type="ECO:0000313" key="4">
    <source>
        <dbReference type="EMBL" id="SPO06728.1"/>
    </source>
</evidence>
<dbReference type="InterPro" id="IPR056884">
    <property type="entry name" value="NPHP3-like_N"/>
</dbReference>
<organism evidence="4 5">
    <name type="scientific">Cephalotrichum gorgonifer</name>
    <dbReference type="NCBI Taxonomy" id="2041049"/>
    <lineage>
        <taxon>Eukaryota</taxon>
        <taxon>Fungi</taxon>
        <taxon>Dikarya</taxon>
        <taxon>Ascomycota</taxon>
        <taxon>Pezizomycotina</taxon>
        <taxon>Sordariomycetes</taxon>
        <taxon>Hypocreomycetidae</taxon>
        <taxon>Microascales</taxon>
        <taxon>Microascaceae</taxon>
        <taxon>Cephalotrichum</taxon>
    </lineage>
</organism>
<dbReference type="SUPFAM" id="SSF50978">
    <property type="entry name" value="WD40 repeat-like"/>
    <property type="match status" value="1"/>
</dbReference>
<evidence type="ECO:0000313" key="5">
    <source>
        <dbReference type="Proteomes" id="UP001187682"/>
    </source>
</evidence>
<dbReference type="InterPro" id="IPR054471">
    <property type="entry name" value="GPIID_WHD"/>
</dbReference>
<dbReference type="InterPro" id="IPR029058">
    <property type="entry name" value="AB_hydrolase_fold"/>
</dbReference>
<dbReference type="Gene3D" id="3.40.50.300">
    <property type="entry name" value="P-loop containing nucleotide triphosphate hydrolases"/>
    <property type="match status" value="1"/>
</dbReference>
<sequence length="1550" mass="171894">MTFGYNATFQTTGNVTTSVLDFAKELLFDLKYAKDQNMDELDMGTVPLIFVVHSMGGLIVKEAYMQGQNDPEYEAIIKAISAITFLATPHRGTMLAQILSRILDSVMITNSKQYISDLMKNSVTLQKVNEQFRHIAPRLDIVSLYETLPTPIGLKNTRVMVLEKDSSVLGYPGEVSKSMHADHHTICKYEDSWDPNYITVRNILKSLVSKLISQNNGKKPGVSDRRASLDLKSLLALPELPGLDYIFYRDQWTQGTSDWITRDESFMQWREPSTQDHSVLWIKGGPATGKSVLCSYVVNNLVADGLRCQYFFIRYGDKRKRTLSFVLRSLAYQVAHSVPGMMEKISVLVDEAMDFETADPSFIWHRVFKSIVFRQQDEQPLYWVIDGLDEAENPRAALRLFMDVTSTIPIRILFSSRPTPEIKTAYEKGSSSSTVRSVAIEGKLDDFHHYARHELEAHGTPDFREEIEERIVEASENNFLWLRLAVDRVNRCHTRADIELALSELPAGMEAIYDRMATSVVEIPNPRDRSMTKKILQIITCSVRCLSTAELSQALGDITSEVLDLPRTIVGLCGGFAVADNDGKIALAHQSAREYLLGQPETNRPLTIDRQEGHKQVFLTAMQCLLSNGLRTKLIRNNKPDFLDYAAENWSSHLVSSPILDGEVVSVLKRFLTSNAVLTWIYALAATRQLRILLVASKDLSRYSKGIKRRKSPEASTLQEEELLESWSVDLLRIVGKFGNVLQRTPDAVYSSVPAFCPKSSSIYQLFSKTDTISVTGFSAEVWDDTLARIPLGSNFASSIKASGSKVAVLAAAGTVSLFHVSDFQEARSSPLKHGEHVDRMQLNDTATLLATYGYKTTKVWNISSGECIVSAESVPSKTRPLDMLFTDDDTALLLATDDRCVRLLSLEDEQPSWNVVAEVEEAESEGKFTNSASHMALSHDGTMVAVAYRRHPVSAWELDGPIHIGHCRRKDPTIAIRELRELVWHPNMPQVLGLNFEGVVFRWDPYEDEVDEVFTAASKLSISRDGQLFVTGDGYGRVKIYTTDTFTHLYQLASQDAVLGLALSPDSRRFYDIRGYYANAWEPTALANFAESARKGVDSIGDNYATTPPETSVTAQGAIDPVAALAASPKGRFYCSGSEKGIVRLHDLQLGKTAILHASRSKFVIQKVAWSADGEYVSFVDMSRQLMVVSITSLTTPGGEAVAEQKAVIQLRGIPKGLILQLLLQPDASRILVHTPTQVHVVDVSTTSLLKSFDLEHAPVQKWIISPVDPDILIGFAPNRVLVLDWNLSKRCEYAILTTGAAAGGGIEAGDIHGNSNVDQVLVSHDKQHILVQLSKHQANSRDRQLFFLNSKDVAAPPEQPLDSPGDSEPSIYLTTLASDIPLSNLAMAMSVLRGDRLVFISHDFAICITPLHWGAAAAAASTPAVRPSLRSTISARTTSNSRSLGGAGVLKEKKSWWRGLGRNGCRHNGLWFSTYVVGSRIYFLMTCSDDVGPVMMRGDITSLFTIYFDEEICINGPHIEFKCAFGILSEHVIARLLESVHGKAGFKL</sequence>
<feature type="domain" description="GPI inositol-deacylase winged helix" evidence="2">
    <location>
        <begin position="527"/>
        <end position="599"/>
    </location>
</feature>
<feature type="domain" description="Nephrocystin 3-like N-terminal" evidence="3">
    <location>
        <begin position="255"/>
        <end position="417"/>
    </location>
</feature>
<evidence type="ECO:0000259" key="2">
    <source>
        <dbReference type="Pfam" id="PF22939"/>
    </source>
</evidence>
<reference evidence="4" key="1">
    <citation type="submission" date="2018-03" db="EMBL/GenBank/DDBJ databases">
        <authorList>
            <person name="Guldener U."/>
        </authorList>
    </citation>
    <scope>NUCLEOTIDE SEQUENCE</scope>
</reference>